<dbReference type="WBParaSite" id="TREG1_131850.1">
    <property type="protein sequence ID" value="TREG1_131850.1"/>
    <property type="gene ID" value="TREG1_131850"/>
</dbReference>
<keyword evidence="2" id="KW-0812">Transmembrane</keyword>
<keyword evidence="2" id="KW-1133">Transmembrane helix</keyword>
<dbReference type="AlphaFoldDB" id="A0AA85J5N5"/>
<feature type="compositionally biased region" description="Acidic residues" evidence="1">
    <location>
        <begin position="165"/>
        <end position="176"/>
    </location>
</feature>
<feature type="compositionally biased region" description="Basic residues" evidence="1">
    <location>
        <begin position="142"/>
        <end position="152"/>
    </location>
</feature>
<protein>
    <submittedName>
        <fullName evidence="4 5">CUB domain-containing protein</fullName>
    </submittedName>
</protein>
<reference evidence="3" key="1">
    <citation type="submission" date="2022-06" db="EMBL/GenBank/DDBJ databases">
        <authorList>
            <person name="Berger JAMES D."/>
            <person name="Berger JAMES D."/>
        </authorList>
    </citation>
    <scope>NUCLEOTIDE SEQUENCE [LARGE SCALE GENOMIC DNA]</scope>
</reference>
<evidence type="ECO:0000256" key="2">
    <source>
        <dbReference type="SAM" id="Phobius"/>
    </source>
</evidence>
<feature type="transmembrane region" description="Helical" evidence="2">
    <location>
        <begin position="85"/>
        <end position="110"/>
    </location>
</feature>
<dbReference type="WBParaSite" id="TREG1_131850.2">
    <property type="protein sequence ID" value="TREG1_131850.2"/>
    <property type="gene ID" value="TREG1_131850"/>
</dbReference>
<name>A0AA85J5N5_TRIRE</name>
<evidence type="ECO:0000313" key="4">
    <source>
        <dbReference type="WBParaSite" id="TREG1_131850.1"/>
    </source>
</evidence>
<evidence type="ECO:0000256" key="1">
    <source>
        <dbReference type="SAM" id="MobiDB-lite"/>
    </source>
</evidence>
<sequence length="324" mass="36851">MNASHQMDESTSPINSTDFMIDLIFVNDTTETLITSTLQYNTSPTLSTAQRSIIQHYKDNHSKTLIIKSNQSLVKGIRNALDQPLAGLIVIGSLFFTISLLLALIVFIFYKKRNTVFVYEKSQHSGLYSSAHDRSIVIGQRKQARQIHHKHTMAPDGNNNSAESSNDDDEEDYEDEEDTEIEYNFSLCNTNDDDNGSGSGGGENHVNANEIELKSHNTKASYIIRPKYEILQNPQCIVKLSYNNMKHSLRVNDGIKNYEELSVDNMHKTIRYQSKHHGNHLLVYNGQVIRNPRFVLCPKHAHLLNSQNKSVIPNEERHQQTSTH</sequence>
<reference evidence="4 5" key="2">
    <citation type="submission" date="2023-11" db="UniProtKB">
        <authorList>
            <consortium name="WormBaseParasite"/>
        </authorList>
    </citation>
    <scope>IDENTIFICATION</scope>
</reference>
<organism evidence="3 5">
    <name type="scientific">Trichobilharzia regenti</name>
    <name type="common">Nasal bird schistosome</name>
    <dbReference type="NCBI Taxonomy" id="157069"/>
    <lineage>
        <taxon>Eukaryota</taxon>
        <taxon>Metazoa</taxon>
        <taxon>Spiralia</taxon>
        <taxon>Lophotrochozoa</taxon>
        <taxon>Platyhelminthes</taxon>
        <taxon>Trematoda</taxon>
        <taxon>Digenea</taxon>
        <taxon>Strigeidida</taxon>
        <taxon>Schistosomatoidea</taxon>
        <taxon>Schistosomatidae</taxon>
        <taxon>Trichobilharzia</taxon>
    </lineage>
</organism>
<evidence type="ECO:0000313" key="3">
    <source>
        <dbReference type="Proteomes" id="UP000050795"/>
    </source>
</evidence>
<keyword evidence="2" id="KW-0472">Membrane</keyword>
<dbReference type="Proteomes" id="UP000050795">
    <property type="component" value="Unassembled WGS sequence"/>
</dbReference>
<keyword evidence="3" id="KW-1185">Reference proteome</keyword>
<accession>A0AA85J5N5</accession>
<proteinExistence type="predicted"/>
<feature type="region of interest" description="Disordered" evidence="1">
    <location>
        <begin position="140"/>
        <end position="176"/>
    </location>
</feature>
<evidence type="ECO:0000313" key="5">
    <source>
        <dbReference type="WBParaSite" id="TREG1_131850.2"/>
    </source>
</evidence>